<reference evidence="2" key="1">
    <citation type="journal article" date="2015" name="MBio">
        <title>Eco-Evolutionary Dynamics of Episomes among Ecologically Cohesive Bacterial Populations.</title>
        <authorList>
            <person name="Xue H."/>
            <person name="Cordero O.X."/>
            <person name="Camas F.M."/>
            <person name="Trimble W."/>
            <person name="Meyer F."/>
            <person name="Guglielmini J."/>
            <person name="Rocha E.P."/>
            <person name="Polz M.F."/>
        </authorList>
    </citation>
    <scope>NUCLEOTIDE SEQUENCE</scope>
    <source>
        <strain evidence="2">FF_59</strain>
    </source>
</reference>
<feature type="compositionally biased region" description="Polar residues" evidence="1">
    <location>
        <begin position="22"/>
        <end position="38"/>
    </location>
</feature>
<dbReference type="EMBL" id="KP795697">
    <property type="protein sequence ID" value="AKN40456.1"/>
    <property type="molecule type" value="Genomic_DNA"/>
</dbReference>
<organism evidence="2">
    <name type="scientific">Vibrio tasmaniensis</name>
    <dbReference type="NCBI Taxonomy" id="212663"/>
    <lineage>
        <taxon>Bacteria</taxon>
        <taxon>Pseudomonadati</taxon>
        <taxon>Pseudomonadota</taxon>
        <taxon>Gammaproteobacteria</taxon>
        <taxon>Vibrionales</taxon>
        <taxon>Vibrionaceae</taxon>
        <taxon>Vibrio</taxon>
    </lineage>
</organism>
<name>A0A0H4A3N6_9VIBR</name>
<sequence length="50" mass="5723">MKEAMQSDTVQAMVESKDQDNLEYQEQAQRTIEEQATSPEIEMEAGDMVE</sequence>
<feature type="compositionally biased region" description="Polar residues" evidence="1">
    <location>
        <begin position="1"/>
        <end position="10"/>
    </location>
</feature>
<proteinExistence type="predicted"/>
<accession>A0A0H4A3N6</accession>
<protein>
    <submittedName>
        <fullName evidence="2">IncF plasmid conjugative transfer protein TraD</fullName>
    </submittedName>
</protein>
<evidence type="ECO:0000313" key="2">
    <source>
        <dbReference type="EMBL" id="AKN40456.1"/>
    </source>
</evidence>
<dbReference type="AlphaFoldDB" id="A0A0H4A3N6"/>
<evidence type="ECO:0000256" key="1">
    <source>
        <dbReference type="SAM" id="MobiDB-lite"/>
    </source>
</evidence>
<feature type="compositionally biased region" description="Acidic residues" evidence="1">
    <location>
        <begin position="41"/>
        <end position="50"/>
    </location>
</feature>
<feature type="region of interest" description="Disordered" evidence="1">
    <location>
        <begin position="1"/>
        <end position="50"/>
    </location>
</feature>